<keyword evidence="3" id="KW-1185">Reference proteome</keyword>
<dbReference type="Proteomes" id="UP000799640">
    <property type="component" value="Unassembled WGS sequence"/>
</dbReference>
<protein>
    <submittedName>
        <fullName evidence="2">Uncharacterized protein</fullName>
    </submittedName>
</protein>
<dbReference type="OrthoDB" id="5395727at2759"/>
<reference evidence="2" key="1">
    <citation type="journal article" date="2020" name="Stud. Mycol.">
        <title>101 Dothideomycetes genomes: a test case for predicting lifestyles and emergence of pathogens.</title>
        <authorList>
            <person name="Haridas S."/>
            <person name="Albert R."/>
            <person name="Binder M."/>
            <person name="Bloem J."/>
            <person name="Labutti K."/>
            <person name="Salamov A."/>
            <person name="Andreopoulos B."/>
            <person name="Baker S."/>
            <person name="Barry K."/>
            <person name="Bills G."/>
            <person name="Bluhm B."/>
            <person name="Cannon C."/>
            <person name="Castanera R."/>
            <person name="Culley D."/>
            <person name="Daum C."/>
            <person name="Ezra D."/>
            <person name="Gonzalez J."/>
            <person name="Henrissat B."/>
            <person name="Kuo A."/>
            <person name="Liang C."/>
            <person name="Lipzen A."/>
            <person name="Lutzoni F."/>
            <person name="Magnuson J."/>
            <person name="Mondo S."/>
            <person name="Nolan M."/>
            <person name="Ohm R."/>
            <person name="Pangilinan J."/>
            <person name="Park H.-J."/>
            <person name="Ramirez L."/>
            <person name="Alfaro M."/>
            <person name="Sun H."/>
            <person name="Tritt A."/>
            <person name="Yoshinaga Y."/>
            <person name="Zwiers L.-H."/>
            <person name="Turgeon B."/>
            <person name="Goodwin S."/>
            <person name="Spatafora J."/>
            <person name="Crous P."/>
            <person name="Grigoriev I."/>
        </authorList>
    </citation>
    <scope>NUCLEOTIDE SEQUENCE</scope>
    <source>
        <strain evidence="2">CBS 262.69</strain>
    </source>
</reference>
<evidence type="ECO:0000256" key="1">
    <source>
        <dbReference type="SAM" id="MobiDB-lite"/>
    </source>
</evidence>
<accession>A0A6G1HII8</accession>
<evidence type="ECO:0000313" key="3">
    <source>
        <dbReference type="Proteomes" id="UP000799640"/>
    </source>
</evidence>
<proteinExistence type="predicted"/>
<sequence length="116" mass="12668">MADTMAAEQKPSTDDKPVLNNPFQEDLSKVSGSEDMGQVDTTEPSSPPVGNKAGRASKEWDASKVPPSQFQKRKGSIFATPSSRDGHVKGSERDKAFHEKVKEKASKSWTSIFSKK</sequence>
<feature type="region of interest" description="Disordered" evidence="1">
    <location>
        <begin position="1"/>
        <end position="102"/>
    </location>
</feature>
<dbReference type="EMBL" id="ML996712">
    <property type="protein sequence ID" value="KAF2395666.1"/>
    <property type="molecule type" value="Genomic_DNA"/>
</dbReference>
<name>A0A6G1HII8_9PEZI</name>
<feature type="compositionally biased region" description="Basic and acidic residues" evidence="1">
    <location>
        <begin position="84"/>
        <end position="102"/>
    </location>
</feature>
<evidence type="ECO:0000313" key="2">
    <source>
        <dbReference type="EMBL" id="KAF2395666.1"/>
    </source>
</evidence>
<organism evidence="2 3">
    <name type="scientific">Trichodelitschia bisporula</name>
    <dbReference type="NCBI Taxonomy" id="703511"/>
    <lineage>
        <taxon>Eukaryota</taxon>
        <taxon>Fungi</taxon>
        <taxon>Dikarya</taxon>
        <taxon>Ascomycota</taxon>
        <taxon>Pezizomycotina</taxon>
        <taxon>Dothideomycetes</taxon>
        <taxon>Dothideomycetes incertae sedis</taxon>
        <taxon>Phaeotrichales</taxon>
        <taxon>Phaeotrichaceae</taxon>
        <taxon>Trichodelitschia</taxon>
    </lineage>
</organism>
<dbReference type="AlphaFoldDB" id="A0A6G1HII8"/>
<gene>
    <name evidence="2" type="ORF">EJ06DRAFT_525283</name>
</gene>